<dbReference type="EMBL" id="QXGC01000567">
    <property type="protein sequence ID" value="KAE9229465.1"/>
    <property type="molecule type" value="Genomic_DNA"/>
</dbReference>
<dbReference type="Proteomes" id="UP000476176">
    <property type="component" value="Unassembled WGS sequence"/>
</dbReference>
<comment type="caution">
    <text evidence="2">The sequence shown here is derived from an EMBL/GenBank/DDBJ whole genome shotgun (WGS) entry which is preliminary data.</text>
</comment>
<sequence>MTNGVLRRLTWLTCLVYSDGIVVYMKGGGSCRSITQIASTGPSHLAGWSP</sequence>
<keyword evidence="1" id="KW-0732">Signal</keyword>
<protein>
    <submittedName>
        <fullName evidence="2">Uncharacterized protein</fullName>
    </submittedName>
</protein>
<name>A0A6G0NZW3_9STRA</name>
<feature type="signal peptide" evidence="1">
    <location>
        <begin position="1"/>
        <end position="20"/>
    </location>
</feature>
<accession>A0A6G0NZW3</accession>
<reference evidence="2 3" key="1">
    <citation type="submission" date="2018-09" db="EMBL/GenBank/DDBJ databases">
        <title>Genomic investigation of the strawberry pathogen Phytophthora fragariae indicates pathogenicity is determined by transcriptional variation in three key races.</title>
        <authorList>
            <person name="Adams T.M."/>
            <person name="Armitage A.D."/>
            <person name="Sobczyk M.K."/>
            <person name="Bates H.J."/>
            <person name="Dunwell J.M."/>
            <person name="Nellist C.F."/>
            <person name="Harrison R.J."/>
        </authorList>
    </citation>
    <scope>NUCLEOTIDE SEQUENCE [LARGE SCALE GENOMIC DNA]</scope>
    <source>
        <strain evidence="2 3">BC-23</strain>
    </source>
</reference>
<feature type="chain" id="PRO_5026355273" evidence="1">
    <location>
        <begin position="21"/>
        <end position="50"/>
    </location>
</feature>
<evidence type="ECO:0000313" key="2">
    <source>
        <dbReference type="EMBL" id="KAE9229465.1"/>
    </source>
</evidence>
<proteinExistence type="predicted"/>
<evidence type="ECO:0000256" key="1">
    <source>
        <dbReference type="SAM" id="SignalP"/>
    </source>
</evidence>
<evidence type="ECO:0000313" key="3">
    <source>
        <dbReference type="Proteomes" id="UP000476176"/>
    </source>
</evidence>
<organism evidence="2 3">
    <name type="scientific">Phytophthora fragariae</name>
    <dbReference type="NCBI Taxonomy" id="53985"/>
    <lineage>
        <taxon>Eukaryota</taxon>
        <taxon>Sar</taxon>
        <taxon>Stramenopiles</taxon>
        <taxon>Oomycota</taxon>
        <taxon>Peronosporomycetes</taxon>
        <taxon>Peronosporales</taxon>
        <taxon>Peronosporaceae</taxon>
        <taxon>Phytophthora</taxon>
    </lineage>
</organism>
<gene>
    <name evidence="2" type="ORF">PF004_g10769</name>
</gene>
<dbReference type="AlphaFoldDB" id="A0A6G0NZW3"/>